<evidence type="ECO:0000256" key="3">
    <source>
        <dbReference type="ARBA" id="ARBA00022801"/>
    </source>
</evidence>
<comment type="caution">
    <text evidence="8">The sequence shown here is derived from an EMBL/GenBank/DDBJ whole genome shotgun (WGS) entry which is preliminary data.</text>
</comment>
<protein>
    <submittedName>
        <fullName evidence="8">Oligoendopeptidase F</fullName>
    </submittedName>
</protein>
<evidence type="ECO:0000256" key="6">
    <source>
        <dbReference type="RuleBase" id="RU003435"/>
    </source>
</evidence>
<gene>
    <name evidence="8" type="ORF">GCM10008938_05130</name>
</gene>
<keyword evidence="3 6" id="KW-0378">Hydrolase</keyword>
<accession>A0ABQ2CUI5</accession>
<proteinExistence type="inferred from homology"/>
<organism evidence="8 9">
    <name type="scientific">Deinococcus roseus</name>
    <dbReference type="NCBI Taxonomy" id="392414"/>
    <lineage>
        <taxon>Bacteria</taxon>
        <taxon>Thermotogati</taxon>
        <taxon>Deinococcota</taxon>
        <taxon>Deinococci</taxon>
        <taxon>Deinococcales</taxon>
        <taxon>Deinococcaceae</taxon>
        <taxon>Deinococcus</taxon>
    </lineage>
</organism>
<dbReference type="Pfam" id="PF01432">
    <property type="entry name" value="Peptidase_M3"/>
    <property type="match status" value="1"/>
</dbReference>
<feature type="domain" description="Peptidase M3A/M3B catalytic" evidence="7">
    <location>
        <begin position="161"/>
        <end position="540"/>
    </location>
</feature>
<dbReference type="PANTHER" id="PTHR11804">
    <property type="entry name" value="PROTEASE M3 THIMET OLIGOPEPTIDASE-RELATED"/>
    <property type="match status" value="1"/>
</dbReference>
<keyword evidence="1 6" id="KW-0645">Protease</keyword>
<dbReference type="InterPro" id="IPR001567">
    <property type="entry name" value="Pept_M3A_M3B_dom"/>
</dbReference>
<evidence type="ECO:0000256" key="5">
    <source>
        <dbReference type="ARBA" id="ARBA00023049"/>
    </source>
</evidence>
<keyword evidence="2 6" id="KW-0479">Metal-binding</keyword>
<keyword evidence="4 6" id="KW-0862">Zinc</keyword>
<reference evidence="9" key="1">
    <citation type="journal article" date="2019" name="Int. J. Syst. Evol. Microbiol.">
        <title>The Global Catalogue of Microorganisms (GCM) 10K type strain sequencing project: providing services to taxonomists for standard genome sequencing and annotation.</title>
        <authorList>
            <consortium name="The Broad Institute Genomics Platform"/>
            <consortium name="The Broad Institute Genome Sequencing Center for Infectious Disease"/>
            <person name="Wu L."/>
            <person name="Ma J."/>
        </authorList>
    </citation>
    <scope>NUCLEOTIDE SEQUENCE [LARGE SCALE GENOMIC DNA]</scope>
    <source>
        <strain evidence="9">JCM 14370</strain>
    </source>
</reference>
<evidence type="ECO:0000256" key="1">
    <source>
        <dbReference type="ARBA" id="ARBA00022670"/>
    </source>
</evidence>
<keyword evidence="5 6" id="KW-0482">Metalloprotease</keyword>
<dbReference type="PANTHER" id="PTHR11804:SF48">
    <property type="entry name" value="PUTATIVE-RELATED"/>
    <property type="match status" value="1"/>
</dbReference>
<dbReference type="Proteomes" id="UP000632222">
    <property type="component" value="Unassembled WGS sequence"/>
</dbReference>
<keyword evidence="9" id="KW-1185">Reference proteome</keyword>
<dbReference type="Gene3D" id="1.10.1370.30">
    <property type="match status" value="1"/>
</dbReference>
<name>A0ABQ2CUI5_9DEIO</name>
<evidence type="ECO:0000313" key="9">
    <source>
        <dbReference type="Proteomes" id="UP000632222"/>
    </source>
</evidence>
<dbReference type="EMBL" id="BMOD01000001">
    <property type="protein sequence ID" value="GGJ21864.1"/>
    <property type="molecule type" value="Genomic_DNA"/>
</dbReference>
<dbReference type="InterPro" id="IPR045090">
    <property type="entry name" value="Pept_M3A_M3B"/>
</dbReference>
<comment type="cofactor">
    <cofactor evidence="6">
        <name>Zn(2+)</name>
        <dbReference type="ChEBI" id="CHEBI:29105"/>
    </cofactor>
    <text evidence="6">Binds 1 zinc ion.</text>
</comment>
<evidence type="ECO:0000256" key="4">
    <source>
        <dbReference type="ARBA" id="ARBA00022833"/>
    </source>
</evidence>
<comment type="similarity">
    <text evidence="6">Belongs to the peptidase M3 family.</text>
</comment>
<dbReference type="RefSeq" id="WP_188999343.1">
    <property type="nucleotide sequence ID" value="NZ_BMOD01000001.1"/>
</dbReference>
<evidence type="ECO:0000313" key="8">
    <source>
        <dbReference type="EMBL" id="GGJ21864.1"/>
    </source>
</evidence>
<sequence length="556" mass="64390">MTTSSIPHFDIQQMEARYQQLLDAPPSLDTLETWIQSWSNLEQQLRETINDAYFRKAQNVREQDAEQFYAFLQEQAVPKAKLYAAQLAERLLDLNPQDLKYRQMLKVFLQDRQIRTPRLIGLQAEIEVQAVTYDDITGKMLAEVDGVQMPGDDAWNLVFDTDRATREKGWRAYNTMWKNHKQELGELLIEVVKKRRHIAAEGGFADYRAYCWTELNRTDYAPQDTLLLHQGILKHLVPLAAEVHRKQAERLGLDALKPWDVVVEHGEPLKPFQTAPELLDLTSKVLGSVSADWQALFRDFAIQRPDLIDIETRADKATGGFCEFLHVQKFPHIFMSLVGRHDDMTGFFHETGHALHFLLTDRSTDLYWHQQVPMEFNETIAMTMELLPLEHLQEAGVYNENQLSSAIQTTLEQSVQLLPRLVIYDAFQHWLYTEAPEDLTIQDLDAKWLSLWHTYLPSVDDSDLEEFSAQGWVRVVHIYLYPFYMIEYVMAQVYAWQVWSAYQQNPEQTVQQLTRAMQLGGTTSLPELIQTIGQSFPVDEGQLAGAIENVRQKIFS</sequence>
<dbReference type="SUPFAM" id="SSF55486">
    <property type="entry name" value="Metalloproteases ('zincins'), catalytic domain"/>
    <property type="match status" value="1"/>
</dbReference>
<evidence type="ECO:0000256" key="2">
    <source>
        <dbReference type="ARBA" id="ARBA00022723"/>
    </source>
</evidence>
<evidence type="ECO:0000259" key="7">
    <source>
        <dbReference type="Pfam" id="PF01432"/>
    </source>
</evidence>